<comment type="caution">
    <text evidence="1">The sequence shown here is derived from an EMBL/GenBank/DDBJ whole genome shotgun (WGS) entry which is preliminary data.</text>
</comment>
<keyword evidence="2" id="KW-1185">Reference proteome</keyword>
<sequence length="110" mass="12344">MTSTIPDSLLMSIFMHFFRNNNDVGDAFLIISNSRLQVYILYIFYLFCTLKEPFVLIEKTVTFSHQVHGSESSLAYLQYLRGTPINHRGGGGIGTVPSALMILLSPGDHF</sequence>
<evidence type="ECO:0000313" key="1">
    <source>
        <dbReference type="EMBL" id="GIY73403.1"/>
    </source>
</evidence>
<evidence type="ECO:0000313" key="2">
    <source>
        <dbReference type="Proteomes" id="UP001054837"/>
    </source>
</evidence>
<reference evidence="1 2" key="1">
    <citation type="submission" date="2021-06" db="EMBL/GenBank/DDBJ databases">
        <title>Caerostris darwini draft genome.</title>
        <authorList>
            <person name="Kono N."/>
            <person name="Arakawa K."/>
        </authorList>
    </citation>
    <scope>NUCLEOTIDE SEQUENCE [LARGE SCALE GENOMIC DNA]</scope>
</reference>
<name>A0AAV4VTE7_9ARAC</name>
<dbReference type="AlphaFoldDB" id="A0AAV4VTE7"/>
<dbReference type="EMBL" id="BPLQ01013610">
    <property type="protein sequence ID" value="GIY73403.1"/>
    <property type="molecule type" value="Genomic_DNA"/>
</dbReference>
<protein>
    <submittedName>
        <fullName evidence="1">Uncharacterized protein</fullName>
    </submittedName>
</protein>
<gene>
    <name evidence="1" type="ORF">CDAR_493641</name>
</gene>
<dbReference type="Proteomes" id="UP001054837">
    <property type="component" value="Unassembled WGS sequence"/>
</dbReference>
<proteinExistence type="predicted"/>
<organism evidence="1 2">
    <name type="scientific">Caerostris darwini</name>
    <dbReference type="NCBI Taxonomy" id="1538125"/>
    <lineage>
        <taxon>Eukaryota</taxon>
        <taxon>Metazoa</taxon>
        <taxon>Ecdysozoa</taxon>
        <taxon>Arthropoda</taxon>
        <taxon>Chelicerata</taxon>
        <taxon>Arachnida</taxon>
        <taxon>Araneae</taxon>
        <taxon>Araneomorphae</taxon>
        <taxon>Entelegynae</taxon>
        <taxon>Araneoidea</taxon>
        <taxon>Araneidae</taxon>
        <taxon>Caerostris</taxon>
    </lineage>
</organism>
<accession>A0AAV4VTE7</accession>